<proteinExistence type="predicted"/>
<dbReference type="AlphaFoldDB" id="A0A6U1RTP9"/>
<accession>A0A6U1RTP9</accession>
<organism evidence="2">
    <name type="scientific">Cyclophora tenuis</name>
    <name type="common">Marine diatom</name>
    <dbReference type="NCBI Taxonomy" id="216820"/>
    <lineage>
        <taxon>Eukaryota</taxon>
        <taxon>Sar</taxon>
        <taxon>Stramenopiles</taxon>
        <taxon>Ochrophyta</taxon>
        <taxon>Bacillariophyta</taxon>
        <taxon>Fragilariophyceae</taxon>
        <taxon>Fragilariophycidae</taxon>
        <taxon>Cyclophorales</taxon>
        <taxon>Cyclophoraceae</taxon>
        <taxon>Cyclophora</taxon>
    </lineage>
</organism>
<name>A0A6U1RTP9_CYCTE</name>
<evidence type="ECO:0000313" key="1">
    <source>
        <dbReference type="EMBL" id="CAD8941166.1"/>
    </source>
</evidence>
<dbReference type="EMBL" id="HBFW01019064">
    <property type="protein sequence ID" value="CAD8941167.1"/>
    <property type="molecule type" value="Transcribed_RNA"/>
</dbReference>
<protein>
    <submittedName>
        <fullName evidence="2">Uncharacterized protein</fullName>
    </submittedName>
</protein>
<sequence length="123" mass="13439">MSIISKNFDMPPCGCCQDVGLCCYVCWCPCLAYNEAANNIDSPNGIGYCLITFPLEFGCCALTILGDEVARKEGIQMGLLTSGLCAFVDCCVCYSCRVVNQSRIHKQQQQYSGVIPSAPMERK</sequence>
<reference evidence="2" key="1">
    <citation type="submission" date="2021-01" db="EMBL/GenBank/DDBJ databases">
        <authorList>
            <person name="Corre E."/>
            <person name="Pelletier E."/>
            <person name="Niang G."/>
            <person name="Scheremetjew M."/>
            <person name="Finn R."/>
            <person name="Kale V."/>
            <person name="Holt S."/>
            <person name="Cochrane G."/>
            <person name="Meng A."/>
            <person name="Brown T."/>
            <person name="Cohen L."/>
        </authorList>
    </citation>
    <scope>NUCLEOTIDE SEQUENCE</scope>
    <source>
        <strain evidence="2">ECT3854</strain>
    </source>
</reference>
<evidence type="ECO:0000313" key="2">
    <source>
        <dbReference type="EMBL" id="CAD8941167.1"/>
    </source>
</evidence>
<dbReference type="EMBL" id="HBFW01019063">
    <property type="protein sequence ID" value="CAD8941166.1"/>
    <property type="molecule type" value="Transcribed_RNA"/>
</dbReference>
<gene>
    <name evidence="1" type="ORF">CTEN0397_LOCUS12232</name>
    <name evidence="2" type="ORF">CTEN0397_LOCUS12233</name>
</gene>